<name>A0ACC3BB85_9EURO</name>
<proteinExistence type="predicted"/>
<evidence type="ECO:0000313" key="1">
    <source>
        <dbReference type="EMBL" id="KAK1147882.1"/>
    </source>
</evidence>
<accession>A0ACC3BB85</accession>
<keyword evidence="2" id="KW-1185">Reference proteome</keyword>
<dbReference type="Proteomes" id="UP001177260">
    <property type="component" value="Unassembled WGS sequence"/>
</dbReference>
<reference evidence="1 2" key="1">
    <citation type="journal article" date="2023" name="ACS Omega">
        <title>Identification of the Neoaspergillic Acid Biosynthesis Gene Cluster by Establishing an In Vitro CRISPR-Ribonucleoprotein Genetic System in Aspergillus melleus.</title>
        <authorList>
            <person name="Yuan B."/>
            <person name="Grau M.F."/>
            <person name="Murata R.M."/>
            <person name="Torok T."/>
            <person name="Venkateswaran K."/>
            <person name="Stajich J.E."/>
            <person name="Wang C.C.C."/>
        </authorList>
    </citation>
    <scope>NUCLEOTIDE SEQUENCE [LARGE SCALE GENOMIC DNA]</scope>
    <source>
        <strain evidence="1 2">IMV 1140</strain>
    </source>
</reference>
<organism evidence="1 2">
    <name type="scientific">Aspergillus melleus</name>
    <dbReference type="NCBI Taxonomy" id="138277"/>
    <lineage>
        <taxon>Eukaryota</taxon>
        <taxon>Fungi</taxon>
        <taxon>Dikarya</taxon>
        <taxon>Ascomycota</taxon>
        <taxon>Pezizomycotina</taxon>
        <taxon>Eurotiomycetes</taxon>
        <taxon>Eurotiomycetidae</taxon>
        <taxon>Eurotiales</taxon>
        <taxon>Aspergillaceae</taxon>
        <taxon>Aspergillus</taxon>
        <taxon>Aspergillus subgen. Circumdati</taxon>
    </lineage>
</organism>
<sequence>MGSIYEHAKKGTLTRTELQGPNVKGLDDINPRDKTTALGIAVENRDLKIARLLLEHGANPNSPREGKSPLQRACGFKRGPENVEERLIQLLLNSNADPNQVPEGFYGKVETPLITAVKTCKSVDILKSLVDHGADPNVKVKGKSAKDWARNPTQLSAMLPRSVRMKNRALEVAKVVGFVTSVVYWANRNLRVAAGVGVTVGGSIILKDAIKRRFNMTGTLGKGLGKYIKEDEGFDVAKQEEKEDLKKRMRGIIKENNLDKFFREDDPFLENVVERAVNLDRTNPSNVLEPKDLIHLALYQPILYCDDSISMSIEERKGPLNELAQRITSITTRVIPDDEGIELRFINEKTSDEMTKPSMEMIDSIMKKVSFKGWTEIGTNLRKKVLEGSVYEQLENNGLKRPVLVSIVTDGIPTGPDGSPERVNTLRDVIRECGETLEAKQYDRNAVRFQLSHIGDDKAAEEFLKQLKNDHELDDVLYITSERLDKRFRELHENGNRLEQWLLKLLLTPIVDAQAS</sequence>
<comment type="caution">
    <text evidence="1">The sequence shown here is derived from an EMBL/GenBank/DDBJ whole genome shotgun (WGS) entry which is preliminary data.</text>
</comment>
<evidence type="ECO:0000313" key="2">
    <source>
        <dbReference type="Proteomes" id="UP001177260"/>
    </source>
</evidence>
<dbReference type="EMBL" id="JAOPJF010000010">
    <property type="protein sequence ID" value="KAK1147882.1"/>
    <property type="molecule type" value="Genomic_DNA"/>
</dbReference>
<protein>
    <submittedName>
        <fullName evidence="1">Uncharacterized protein</fullName>
    </submittedName>
</protein>
<gene>
    <name evidence="1" type="ORF">N8T08_000397</name>
</gene>